<dbReference type="Pfam" id="PF01910">
    <property type="entry name" value="Thiamine_BP"/>
    <property type="match status" value="1"/>
</dbReference>
<evidence type="ECO:0000256" key="1">
    <source>
        <dbReference type="ARBA" id="ARBA00010272"/>
    </source>
</evidence>
<evidence type="ECO:0000259" key="4">
    <source>
        <dbReference type="Pfam" id="PF01910"/>
    </source>
</evidence>
<dbReference type="PANTHER" id="PTHR33777:SF1">
    <property type="entry name" value="UPF0045 PROTEIN ECM15"/>
    <property type="match status" value="1"/>
</dbReference>
<dbReference type="AlphaFoldDB" id="A0A3A9K885"/>
<proteinExistence type="inferred from homology"/>
<evidence type="ECO:0000313" key="5">
    <source>
        <dbReference type="EMBL" id="RKL68737.1"/>
    </source>
</evidence>
<sequence length="350" mass="40746">MVKGLSFQKGIIFIGNKYIACSYDHKEKIETWIKPASPKNMLYISWLVFKAMPVWYHICFFLWGLLIILPYVMNAFGMDRVYGLPVYSLIYFLLGTHFWFPKELKKYHGAEHKVFSYNGVISVRKRKEITEATITNRFCSTNGILLFFLLVPCLTVGLKLISVPDVLQWGTVSALVVFPFATYWLNRTREMKVHRFFLKMSYWLQRNITTEQPEEKHVKTAIRSYRRLAMKEFPGKLRLRKTKKGEKKMAIADVTIMPLGSKSTSMSDVVAKIQQLLEETSLPIKYELTSMSTIIEGETKDIFQILQEIQEVPFSMGHQRVAVNIRIDERRDKPSSMQGKIASVNEKREE</sequence>
<dbReference type="InterPro" id="IPR051614">
    <property type="entry name" value="UPF0045_domain"/>
</dbReference>
<feature type="transmembrane region" description="Helical" evidence="3">
    <location>
        <begin position="144"/>
        <end position="161"/>
    </location>
</feature>
<keyword evidence="3" id="KW-0812">Transmembrane</keyword>
<organism evidence="5 6">
    <name type="scientific">Salipaludibacillus neizhouensis</name>
    <dbReference type="NCBI Taxonomy" id="885475"/>
    <lineage>
        <taxon>Bacteria</taxon>
        <taxon>Bacillati</taxon>
        <taxon>Bacillota</taxon>
        <taxon>Bacilli</taxon>
        <taxon>Bacillales</taxon>
        <taxon>Bacillaceae</taxon>
    </lineage>
</organism>
<dbReference type="RefSeq" id="WP_110936623.1">
    <property type="nucleotide sequence ID" value="NZ_KZ614146.1"/>
</dbReference>
<protein>
    <recommendedName>
        <fullName evidence="4">Thiamine-binding protein domain-containing protein</fullName>
    </recommendedName>
</protein>
<keyword evidence="3" id="KW-0472">Membrane</keyword>
<feature type="domain" description="Thiamine-binding protein" evidence="4">
    <location>
        <begin position="252"/>
        <end position="344"/>
    </location>
</feature>
<evidence type="ECO:0000313" key="6">
    <source>
        <dbReference type="Proteomes" id="UP000281498"/>
    </source>
</evidence>
<dbReference type="OrthoDB" id="2147383at2"/>
<feature type="region of interest" description="Disordered" evidence="2">
    <location>
        <begin position="329"/>
        <end position="350"/>
    </location>
</feature>
<name>A0A3A9K885_9BACI</name>
<dbReference type="InterPro" id="IPR010787">
    <property type="entry name" value="DUF1385"/>
</dbReference>
<dbReference type="PANTHER" id="PTHR33777">
    <property type="entry name" value="UPF0045 PROTEIN ECM15"/>
    <property type="match status" value="1"/>
</dbReference>
<reference evidence="5 6" key="1">
    <citation type="submission" date="2017-10" db="EMBL/GenBank/DDBJ databases">
        <title>Bacillus sp. nov., a halophilic bacterium isolated from a Keqin Lake.</title>
        <authorList>
            <person name="Wang H."/>
        </authorList>
    </citation>
    <scope>NUCLEOTIDE SEQUENCE [LARGE SCALE GENOMIC DNA]</scope>
    <source>
        <strain evidence="5 6">KCTC 13187</strain>
    </source>
</reference>
<comment type="similarity">
    <text evidence="1">Belongs to the UPF0045 family.</text>
</comment>
<dbReference type="Proteomes" id="UP000281498">
    <property type="component" value="Unassembled WGS sequence"/>
</dbReference>
<keyword evidence="6" id="KW-1185">Reference proteome</keyword>
<dbReference type="InterPro" id="IPR029756">
    <property type="entry name" value="MTH1187/YkoF-like"/>
</dbReference>
<feature type="transmembrane region" description="Helical" evidence="3">
    <location>
        <begin position="167"/>
        <end position="185"/>
    </location>
</feature>
<dbReference type="Gene3D" id="3.30.70.930">
    <property type="match status" value="1"/>
</dbReference>
<keyword evidence="3" id="KW-1133">Transmembrane helix</keyword>
<dbReference type="NCBIfam" id="TIGR00106">
    <property type="entry name" value="MTH1187 family thiamine-binding protein"/>
    <property type="match status" value="1"/>
</dbReference>
<gene>
    <name evidence="5" type="ORF">CR203_01420</name>
</gene>
<dbReference type="GO" id="GO:0005829">
    <property type="term" value="C:cytosol"/>
    <property type="evidence" value="ECO:0007669"/>
    <property type="project" value="TreeGrafter"/>
</dbReference>
<evidence type="ECO:0000256" key="3">
    <source>
        <dbReference type="SAM" id="Phobius"/>
    </source>
</evidence>
<accession>A0A3A9K885</accession>
<evidence type="ECO:0000256" key="2">
    <source>
        <dbReference type="SAM" id="MobiDB-lite"/>
    </source>
</evidence>
<dbReference type="Pfam" id="PF07136">
    <property type="entry name" value="DUF1385"/>
    <property type="match status" value="1"/>
</dbReference>
<feature type="transmembrane region" description="Helical" evidence="3">
    <location>
        <begin position="54"/>
        <end position="76"/>
    </location>
</feature>
<comment type="caution">
    <text evidence="5">The sequence shown here is derived from an EMBL/GenBank/DDBJ whole genome shotgun (WGS) entry which is preliminary data.</text>
</comment>
<dbReference type="EMBL" id="PDOE01000001">
    <property type="protein sequence ID" value="RKL68737.1"/>
    <property type="molecule type" value="Genomic_DNA"/>
</dbReference>
<feature type="transmembrane region" description="Helical" evidence="3">
    <location>
        <begin position="82"/>
        <end position="100"/>
    </location>
</feature>
<dbReference type="InterPro" id="IPR002767">
    <property type="entry name" value="Thiamine_BP"/>
</dbReference>
<dbReference type="SUPFAM" id="SSF89957">
    <property type="entry name" value="MTH1187/YkoF-like"/>
    <property type="match status" value="1"/>
</dbReference>